<reference evidence="3 4" key="1">
    <citation type="journal article" date="2016" name="Mol. Biol. Evol.">
        <title>Genome-Wide Survey of Gut Fungi (Harpellales) Reveals the First Horizontally Transferred Ubiquitin Gene from a Mosquito Host.</title>
        <authorList>
            <person name="Wang Y."/>
            <person name="White M.M."/>
            <person name="Kvist S."/>
            <person name="Moncalvo J.M."/>
        </authorList>
    </citation>
    <scope>NUCLEOTIDE SEQUENCE [LARGE SCALE GENOMIC DNA]</scope>
    <source>
        <strain evidence="3 4">ALG-7-W6</strain>
    </source>
</reference>
<keyword evidence="4" id="KW-1185">Reference proteome</keyword>
<comment type="caution">
    <text evidence="3">The sequence shown here is derived from an EMBL/GenBank/DDBJ whole genome shotgun (WGS) entry which is preliminary data.</text>
</comment>
<dbReference type="Pfam" id="PF09133">
    <property type="entry name" value="SANTA"/>
    <property type="match status" value="1"/>
</dbReference>
<sequence length="772" mass="86054">MENEKTIRARLDEAYKILSLPRSHKPSQSSILFKNPSLPDSTYSNQLEYEIHQNIPQKGILNHKTTMPPSLSTRPVIVKNIKNNLRVSSEGDSLLGKLSDLLKTPRSCRPLILHNNDSIPESRFDHQGSPNSIFNNKPIPYSPESKNDFFPEQEVSGFNAKKSLSNWKIIFKKPLQIADSDPRIVIQGDVVDENFDTLSFKTAFVEKRLISTFLQSISGSIYHLDGPMDVSFMLDKGHDPLFCEKFESGFPLDWKDLLKQELLRIKKRYSNSINITNAAPESEESPIVFYNARDVTSESEISLEVAYSNEDTMPENKNSHKTLFNSRFIQSTSCNNLQNFSHNSELSSSSNCLTPTLKFDDIALLDHLDQAPVEEQSIKFNHSSNISPTPIFKYNTHNTKNSSLNHQTIKRIIYPNSLSKNSPISTAASPSTNDSTPNSNSSNEILNIKSPLSVNNPVPSNNDPLPTLNVLIEKDSKIPDSASDKSSLNFVGNIKPSDEKNPKKINTLVKKINHAEPPLEAGSILSHQTPKKPDTVTRKKSTNSVQLRSSKRFKNLQKTSEIISKLDSNSAIPSTLPAQKTSTLRSNKQELLPSEESLKNKSNSRKNQSLSPSPSNVVSSKPVSRVTAVNTKSKAKEQKPETVRDSHDPETQKSPISFQKAKKAELQGKQIPKTLPTEQVTTPVSKRQVYGKKSKSSTKKSPVKDLMKLDAETPTKTNGPEQTVATRSGRQVKSPGNWWEGGSKNNQAKPQSIGPSIRYIWGQVGVIRKDDD</sequence>
<proteinExistence type="predicted"/>
<feature type="region of interest" description="Disordered" evidence="1">
    <location>
        <begin position="478"/>
        <end position="503"/>
    </location>
</feature>
<evidence type="ECO:0000259" key="2">
    <source>
        <dbReference type="Pfam" id="PF09133"/>
    </source>
</evidence>
<feature type="compositionally biased region" description="Basic residues" evidence="1">
    <location>
        <begin position="689"/>
        <end position="698"/>
    </location>
</feature>
<feature type="region of interest" description="Disordered" evidence="1">
    <location>
        <begin position="420"/>
        <end position="445"/>
    </location>
</feature>
<dbReference type="STRING" id="133383.A0A1R0GSL9"/>
<evidence type="ECO:0000313" key="4">
    <source>
        <dbReference type="Proteomes" id="UP000187455"/>
    </source>
</evidence>
<organism evidence="3 4">
    <name type="scientific">Smittium mucronatum</name>
    <dbReference type="NCBI Taxonomy" id="133383"/>
    <lineage>
        <taxon>Eukaryota</taxon>
        <taxon>Fungi</taxon>
        <taxon>Fungi incertae sedis</taxon>
        <taxon>Zoopagomycota</taxon>
        <taxon>Kickxellomycotina</taxon>
        <taxon>Harpellomycetes</taxon>
        <taxon>Harpellales</taxon>
        <taxon>Legeriomycetaceae</taxon>
        <taxon>Smittium</taxon>
    </lineage>
</organism>
<evidence type="ECO:0000256" key="1">
    <source>
        <dbReference type="SAM" id="MobiDB-lite"/>
    </source>
</evidence>
<protein>
    <recommendedName>
        <fullName evidence="2">SANTA domain-containing protein</fullName>
    </recommendedName>
</protein>
<accession>A0A1R0GSL9</accession>
<dbReference type="InterPro" id="IPR015216">
    <property type="entry name" value="SANTA"/>
</dbReference>
<dbReference type="Proteomes" id="UP000187455">
    <property type="component" value="Unassembled WGS sequence"/>
</dbReference>
<feature type="region of interest" description="Disordered" evidence="1">
    <location>
        <begin position="571"/>
        <end position="754"/>
    </location>
</feature>
<feature type="compositionally biased region" description="Basic and acidic residues" evidence="1">
    <location>
        <begin position="702"/>
        <end position="713"/>
    </location>
</feature>
<dbReference type="EMBL" id="LSSL01004019">
    <property type="protein sequence ID" value="OLY79876.1"/>
    <property type="molecule type" value="Genomic_DNA"/>
</dbReference>
<feature type="region of interest" description="Disordered" evidence="1">
    <location>
        <begin position="518"/>
        <end position="549"/>
    </location>
</feature>
<gene>
    <name evidence="3" type="ORF">AYI68_g6044</name>
</gene>
<feature type="domain" description="SANTA" evidence="2">
    <location>
        <begin position="164"/>
        <end position="256"/>
    </location>
</feature>
<evidence type="ECO:0000313" key="3">
    <source>
        <dbReference type="EMBL" id="OLY79876.1"/>
    </source>
</evidence>
<feature type="compositionally biased region" description="Polar residues" evidence="1">
    <location>
        <begin position="743"/>
        <end position="754"/>
    </location>
</feature>
<feature type="compositionally biased region" description="Polar residues" evidence="1">
    <location>
        <begin position="714"/>
        <end position="731"/>
    </location>
</feature>
<feature type="compositionally biased region" description="Polar residues" evidence="1">
    <location>
        <begin position="676"/>
        <end position="685"/>
    </location>
</feature>
<feature type="compositionally biased region" description="Low complexity" evidence="1">
    <location>
        <begin position="429"/>
        <end position="443"/>
    </location>
</feature>
<name>A0A1R0GSL9_9FUNG</name>
<feature type="compositionally biased region" description="Low complexity" evidence="1">
    <location>
        <begin position="609"/>
        <end position="624"/>
    </location>
</feature>
<dbReference type="AlphaFoldDB" id="A0A1R0GSL9"/>
<feature type="compositionally biased region" description="Polar residues" evidence="1">
    <location>
        <begin position="571"/>
        <end position="586"/>
    </location>
</feature>
<dbReference type="OrthoDB" id="118550at2759"/>
<feature type="compositionally biased region" description="Basic and acidic residues" evidence="1">
    <location>
        <begin position="634"/>
        <end position="651"/>
    </location>
</feature>